<reference evidence="9" key="1">
    <citation type="submission" date="2024-06" db="EMBL/GenBank/DDBJ databases">
        <title>Vaginal Lactobacillus fatty acid response mechanisms reveal a metabolite-targeted strategy for bacterial vaginosis treatment.</title>
        <authorList>
            <person name="Zhu M."/>
            <person name="Blainey P.C."/>
            <person name="Bloom S.M."/>
            <person name="Kwon D.S."/>
        </authorList>
    </citation>
    <scope>NUCLEOTIDE SEQUENCE</scope>
    <source>
        <strain evidence="9">194_F1_1</strain>
    </source>
</reference>
<keyword evidence="10" id="KW-1185">Reference proteome</keyword>
<dbReference type="EMBL" id="JBETVU010000013">
    <property type="protein sequence ID" value="MES5150985.1"/>
    <property type="molecule type" value="Genomic_DNA"/>
</dbReference>
<dbReference type="PROSITE" id="PS51935">
    <property type="entry name" value="NLPC_P60"/>
    <property type="match status" value="1"/>
</dbReference>
<protein>
    <submittedName>
        <fullName evidence="9">NlpC/P60 family protein</fullName>
    </submittedName>
</protein>
<dbReference type="SUPFAM" id="SSF54106">
    <property type="entry name" value="LysM domain"/>
    <property type="match status" value="2"/>
</dbReference>
<dbReference type="Gene3D" id="3.10.350.10">
    <property type="entry name" value="LysM domain"/>
    <property type="match status" value="2"/>
</dbReference>
<keyword evidence="4" id="KW-0677">Repeat</keyword>
<dbReference type="InterPro" id="IPR051202">
    <property type="entry name" value="Peptidase_C40"/>
</dbReference>
<keyword evidence="3" id="KW-0732">Signal</keyword>
<evidence type="ECO:0000256" key="6">
    <source>
        <dbReference type="ARBA" id="ARBA00022807"/>
    </source>
</evidence>
<evidence type="ECO:0000313" key="9">
    <source>
        <dbReference type="EMBL" id="MES5150985.1"/>
    </source>
</evidence>
<keyword evidence="6" id="KW-0788">Thiol protease</keyword>
<dbReference type="InterPro" id="IPR000064">
    <property type="entry name" value="NLP_P60_dom"/>
</dbReference>
<evidence type="ECO:0000259" key="7">
    <source>
        <dbReference type="PROSITE" id="PS51782"/>
    </source>
</evidence>
<dbReference type="PANTHER" id="PTHR47053">
    <property type="entry name" value="MUREIN DD-ENDOPEPTIDASE MEPH-RELATED"/>
    <property type="match status" value="1"/>
</dbReference>
<evidence type="ECO:0000256" key="5">
    <source>
        <dbReference type="ARBA" id="ARBA00022801"/>
    </source>
</evidence>
<gene>
    <name evidence="9" type="ORF">ABVC42_14205</name>
</gene>
<dbReference type="InterPro" id="IPR036779">
    <property type="entry name" value="LysM_dom_sf"/>
</dbReference>
<feature type="domain" description="LysM" evidence="7">
    <location>
        <begin position="19"/>
        <end position="63"/>
    </location>
</feature>
<dbReference type="SMART" id="SM00257">
    <property type="entry name" value="LysM"/>
    <property type="match status" value="2"/>
</dbReference>
<dbReference type="CDD" id="cd00118">
    <property type="entry name" value="LysM"/>
    <property type="match status" value="2"/>
</dbReference>
<dbReference type="InterPro" id="IPR018392">
    <property type="entry name" value="LysM"/>
</dbReference>
<name>A0ABV2BCL5_9LACO</name>
<feature type="domain" description="LysM" evidence="7">
    <location>
        <begin position="68"/>
        <end position="112"/>
    </location>
</feature>
<sequence>MLTAGSATSGLGNAVAHAATVQVKDGDTLKSVAQEHNMTVKELAKTNNLSTNSQLKANQKLNVPDIPKVYVVKDGDTVSEIAEKYNLKTTDILNLNHLDWNSKIFVGQKIKLRDSKNDNKSVQNNTTATVNNDQNIQGNSISAKAVNIALELTKENIPYVWGGASKSGMDCSGLVDYVYAQLGIQLPHYTGAIEKYVSYKPVSEAQPGDLLFWGAQGSSYHVAIYIGNGQFVAAPTFGQNVSVGSISSFTPSFAGTLNIK</sequence>
<evidence type="ECO:0000256" key="1">
    <source>
        <dbReference type="ARBA" id="ARBA00007074"/>
    </source>
</evidence>
<comment type="caution">
    <text evidence="9">The sequence shown here is derived from an EMBL/GenBank/DDBJ whole genome shotgun (WGS) entry which is preliminary data.</text>
</comment>
<dbReference type="PANTHER" id="PTHR47053:SF1">
    <property type="entry name" value="MUREIN DD-ENDOPEPTIDASE MEPH-RELATED"/>
    <property type="match status" value="1"/>
</dbReference>
<evidence type="ECO:0000256" key="2">
    <source>
        <dbReference type="ARBA" id="ARBA00022670"/>
    </source>
</evidence>
<dbReference type="Gene3D" id="3.90.1720.10">
    <property type="entry name" value="endopeptidase domain like (from Nostoc punctiforme)"/>
    <property type="match status" value="1"/>
</dbReference>
<accession>A0ABV2BCL5</accession>
<dbReference type="Proteomes" id="UP001434419">
    <property type="component" value="Unassembled WGS sequence"/>
</dbReference>
<evidence type="ECO:0000313" key="10">
    <source>
        <dbReference type="Proteomes" id="UP001434419"/>
    </source>
</evidence>
<dbReference type="PROSITE" id="PS51782">
    <property type="entry name" value="LYSM"/>
    <property type="match status" value="2"/>
</dbReference>
<proteinExistence type="inferred from homology"/>
<dbReference type="Pfam" id="PF01476">
    <property type="entry name" value="LysM"/>
    <property type="match status" value="2"/>
</dbReference>
<evidence type="ECO:0000256" key="4">
    <source>
        <dbReference type="ARBA" id="ARBA00022737"/>
    </source>
</evidence>
<comment type="similarity">
    <text evidence="1">Belongs to the peptidase C40 family.</text>
</comment>
<dbReference type="Pfam" id="PF00877">
    <property type="entry name" value="NLPC_P60"/>
    <property type="match status" value="1"/>
</dbReference>
<keyword evidence="2" id="KW-0645">Protease</keyword>
<feature type="domain" description="NlpC/P60" evidence="8">
    <location>
        <begin position="139"/>
        <end position="260"/>
    </location>
</feature>
<dbReference type="SUPFAM" id="SSF54001">
    <property type="entry name" value="Cysteine proteinases"/>
    <property type="match status" value="1"/>
</dbReference>
<evidence type="ECO:0000259" key="8">
    <source>
        <dbReference type="PROSITE" id="PS51935"/>
    </source>
</evidence>
<keyword evidence="5" id="KW-0378">Hydrolase</keyword>
<dbReference type="InterPro" id="IPR038765">
    <property type="entry name" value="Papain-like_cys_pep_sf"/>
</dbReference>
<evidence type="ECO:0000256" key="3">
    <source>
        <dbReference type="ARBA" id="ARBA00022729"/>
    </source>
</evidence>
<organism evidence="9 10">
    <name type="scientific">Lactobacillus crispatus</name>
    <dbReference type="NCBI Taxonomy" id="47770"/>
    <lineage>
        <taxon>Bacteria</taxon>
        <taxon>Bacillati</taxon>
        <taxon>Bacillota</taxon>
        <taxon>Bacilli</taxon>
        <taxon>Lactobacillales</taxon>
        <taxon>Lactobacillaceae</taxon>
        <taxon>Lactobacillus</taxon>
    </lineage>
</organism>